<gene>
    <name evidence="3" type="ORF">Q8A70_24175</name>
</gene>
<dbReference type="Pfam" id="PF13549">
    <property type="entry name" value="ATP-grasp_5"/>
    <property type="match status" value="1"/>
</dbReference>
<feature type="domain" description="CoA-binding" evidence="2">
    <location>
        <begin position="19"/>
        <end position="114"/>
    </location>
</feature>
<dbReference type="RefSeq" id="WP_379960556.1">
    <property type="nucleotide sequence ID" value="NZ_JAUYVI010000008.1"/>
</dbReference>
<dbReference type="Pfam" id="PF13380">
    <property type="entry name" value="CoA_binding_2"/>
    <property type="match status" value="1"/>
</dbReference>
<protein>
    <submittedName>
        <fullName evidence="3">Acetate--CoA ligase family protein</fullName>
    </submittedName>
</protein>
<dbReference type="Proteomes" id="UP001230156">
    <property type="component" value="Unassembled WGS sequence"/>
</dbReference>
<dbReference type="InterPro" id="IPR003781">
    <property type="entry name" value="CoA-bd"/>
</dbReference>
<dbReference type="InterPro" id="IPR032875">
    <property type="entry name" value="Succ_CoA_lig_flav_dom"/>
</dbReference>
<dbReference type="PANTHER" id="PTHR42793">
    <property type="entry name" value="COA BINDING DOMAIN CONTAINING PROTEIN"/>
    <property type="match status" value="1"/>
</dbReference>
<organism evidence="3 4">
    <name type="scientific">Dongia sedimenti</name>
    <dbReference type="NCBI Taxonomy" id="3064282"/>
    <lineage>
        <taxon>Bacteria</taxon>
        <taxon>Pseudomonadati</taxon>
        <taxon>Pseudomonadota</taxon>
        <taxon>Alphaproteobacteria</taxon>
        <taxon>Rhodospirillales</taxon>
        <taxon>Dongiaceae</taxon>
        <taxon>Dongia</taxon>
    </lineage>
</organism>
<name>A0ABU0YVC6_9PROT</name>
<evidence type="ECO:0000259" key="2">
    <source>
        <dbReference type="SMART" id="SM00881"/>
    </source>
</evidence>
<reference evidence="4" key="1">
    <citation type="submission" date="2023-08" db="EMBL/GenBank/DDBJ databases">
        <title>Rhodospirillaceae gen. nov., a novel taxon isolated from the Yangtze River Yuezi River estuary sludge.</title>
        <authorList>
            <person name="Ruan L."/>
        </authorList>
    </citation>
    <scope>NUCLEOTIDE SEQUENCE [LARGE SCALE GENOMIC DNA]</scope>
    <source>
        <strain evidence="4">R-7</strain>
    </source>
</reference>
<keyword evidence="1" id="KW-0816">Tricarboxylic acid cycle</keyword>
<dbReference type="PANTHER" id="PTHR42793:SF4">
    <property type="entry name" value="BLL6376 PROTEIN"/>
    <property type="match status" value="1"/>
</dbReference>
<dbReference type="SUPFAM" id="SSF51735">
    <property type="entry name" value="NAD(P)-binding Rossmann-fold domains"/>
    <property type="match status" value="1"/>
</dbReference>
<evidence type="ECO:0000313" key="4">
    <source>
        <dbReference type="Proteomes" id="UP001230156"/>
    </source>
</evidence>
<keyword evidence="3" id="KW-0436">Ligase</keyword>
<dbReference type="GO" id="GO:0016874">
    <property type="term" value="F:ligase activity"/>
    <property type="evidence" value="ECO:0007669"/>
    <property type="project" value="UniProtKB-KW"/>
</dbReference>
<dbReference type="Pfam" id="PF13607">
    <property type="entry name" value="Succ_CoA_lig"/>
    <property type="match status" value="1"/>
</dbReference>
<dbReference type="SMART" id="SM00881">
    <property type="entry name" value="CoA_binding"/>
    <property type="match status" value="1"/>
</dbReference>
<dbReference type="SUPFAM" id="SSF56059">
    <property type="entry name" value="Glutathione synthetase ATP-binding domain-like"/>
    <property type="match status" value="1"/>
</dbReference>
<sequence length="697" mass="73538">MNQLLGDKSKATAHRLAPLLTPESVALVGASPKPGTVGRGMIASATMGGGPARIHLINPNYPEIDGRKCFASLAEVPEPVDMAVLGVANARLEAALADAIKHGVRAATIFASGYLENDSEPKLTARLSAMAKEAGVAICGGNCMGFYNLEYGLRICGFPPPDWMRAGGIAFITHSGSAFSALCHNDRRLGINLAVSAGQELATNVADYLDYVLTRDSTKVVGLFLETVRDPEGFMRGLEKARAQNIPVVALKVGRTAESAALAVSHSGAVAGNHAAYEALFDHYNVIAVDTMDDLVNALHFYAGGRDLAAGGIATMHDSGGFRELAMDLAVERKVPFAKINAATTAKLAARLDYGLEPINPLDAWGTGNDWEGIFQDCMQALIDDPDTALGALCVETRDGYALTEGYCEMLRKIRAATTKPVILATNVASNSSDDVAVRLAQDGVPVLSGVASMLTVMRKAMDRRDRSESPRPPLPQGLREKWRARLEKGATLDEAESLTLLGDYGLPVLPHRVVETEADLLAAAKVFGAVAVKTAMSGILHKSDVGGVKLNLSGAAVATAYADLKQRLGPRVIAMPMAGKGVELSFGMTRDPQFGPIVLVGAGGVLIEMLRDRRFALPPFGPEEARRHLDALALRPLLDGKRGAPPADLAALAQALSRFSVLAADLGDFIAEMDVNPLMAGPQGCVALDALIVPRS</sequence>
<proteinExistence type="predicted"/>
<dbReference type="InterPro" id="IPR016102">
    <property type="entry name" value="Succinyl-CoA_synth-like"/>
</dbReference>
<dbReference type="Gene3D" id="3.30.470.20">
    <property type="entry name" value="ATP-grasp fold, B domain"/>
    <property type="match status" value="1"/>
</dbReference>
<dbReference type="Gene3D" id="3.40.50.261">
    <property type="entry name" value="Succinyl-CoA synthetase domains"/>
    <property type="match status" value="2"/>
</dbReference>
<comment type="caution">
    <text evidence="3">The sequence shown here is derived from an EMBL/GenBank/DDBJ whole genome shotgun (WGS) entry which is preliminary data.</text>
</comment>
<dbReference type="InterPro" id="IPR036291">
    <property type="entry name" value="NAD(P)-bd_dom_sf"/>
</dbReference>
<dbReference type="SUPFAM" id="SSF52210">
    <property type="entry name" value="Succinyl-CoA synthetase domains"/>
    <property type="match status" value="2"/>
</dbReference>
<dbReference type="Gene3D" id="3.30.1490.20">
    <property type="entry name" value="ATP-grasp fold, A domain"/>
    <property type="match status" value="1"/>
</dbReference>
<dbReference type="InterPro" id="IPR013815">
    <property type="entry name" value="ATP_grasp_subdomain_1"/>
</dbReference>
<evidence type="ECO:0000256" key="1">
    <source>
        <dbReference type="ARBA" id="ARBA00022532"/>
    </source>
</evidence>
<dbReference type="Gene3D" id="3.40.50.720">
    <property type="entry name" value="NAD(P)-binding Rossmann-like Domain"/>
    <property type="match status" value="1"/>
</dbReference>
<dbReference type="EMBL" id="JAUYVI010000008">
    <property type="protein sequence ID" value="MDQ7250808.1"/>
    <property type="molecule type" value="Genomic_DNA"/>
</dbReference>
<accession>A0ABU0YVC6</accession>
<keyword evidence="4" id="KW-1185">Reference proteome</keyword>
<evidence type="ECO:0000313" key="3">
    <source>
        <dbReference type="EMBL" id="MDQ7250808.1"/>
    </source>
</evidence>